<feature type="domain" description="Plastocyanin-like" evidence="6">
    <location>
        <begin position="34"/>
        <end position="147"/>
    </location>
</feature>
<dbReference type="InterPro" id="IPR011706">
    <property type="entry name" value="Cu-oxidase_C"/>
</dbReference>
<dbReference type="EMBL" id="GHES01019141">
    <property type="protein sequence ID" value="MPA49700.1"/>
    <property type="molecule type" value="Transcribed_RNA"/>
</dbReference>
<dbReference type="InterPro" id="IPR008972">
    <property type="entry name" value="Cupredoxin"/>
</dbReference>
<dbReference type="Pfam" id="PF00394">
    <property type="entry name" value="Cu-oxidase"/>
    <property type="match status" value="1"/>
</dbReference>
<evidence type="ECO:0000256" key="1">
    <source>
        <dbReference type="ARBA" id="ARBA00010609"/>
    </source>
</evidence>
<sequence>MPLNLALGAICAAIVLLFAIVSAEDPYRFFDWHVTYGDIYPLGVRQQGILINGQFPGPDIYSVTNNNLIINVHNSLPEPFLISWNGIQQRRNSYEDGVYGTTCPIPPGKNFTYIMQVKDQIGSFFYYPSLAFHKAAGGFGGIRILSRPQIPVPFPEPAGDYTVLIGDWYKANHKKLKAILDHGKKLHFPDAILINGHGPNGASFTIEQGKTYRFRISNVGLQNSLNFRIQGHKMKLVEVEGTHTLQTTFSSLDVHVGQSYSVLVTADQPAQDYYIAVSSRFTTQLLKTTAILHYSNSAKPVSGPPPGGPTTQINWSLKQARAIRTNLTASGPRPNPQGSFHYGMINISRSIKLANSAAQVNGKQRYAVNSVSFIHADTPLKIADFFKIGGVFRVGSIPDNPTGARMYLDTSVMGADFRAFVEIVFENHESIIQSWHLDGYSFFVVGMDGGLWTPASRNQYNLRDAVSRCTTQVYPKSWTAVYIALDNVGMWNLRTEFWARQYLGQQLYLRVYSPLESIRDEYPIPKNALLCGRASGRSTRPLLSTITT</sequence>
<feature type="chain" id="PRO_5023059222" description="L-ascorbate oxidase" evidence="3">
    <location>
        <begin position="24"/>
        <end position="548"/>
    </location>
</feature>
<evidence type="ECO:0000256" key="2">
    <source>
        <dbReference type="ARBA" id="ARBA00023180"/>
    </source>
</evidence>
<protein>
    <recommendedName>
        <fullName evidence="8">L-ascorbate oxidase</fullName>
    </recommendedName>
</protein>
<dbReference type="Gene3D" id="2.60.40.420">
    <property type="entry name" value="Cupredoxins - blue copper proteins"/>
    <property type="match status" value="3"/>
</dbReference>
<evidence type="ECO:0000259" key="5">
    <source>
        <dbReference type="Pfam" id="PF07731"/>
    </source>
</evidence>
<dbReference type="Pfam" id="PF07731">
    <property type="entry name" value="Cu-oxidase_2"/>
    <property type="match status" value="1"/>
</dbReference>
<dbReference type="InterPro" id="IPR034273">
    <property type="entry name" value="CuRO_1_AAO-like"/>
</dbReference>
<evidence type="ECO:0000313" key="7">
    <source>
        <dbReference type="EMBL" id="MPA49700.1"/>
    </source>
</evidence>
<dbReference type="InterPro" id="IPR001117">
    <property type="entry name" value="Cu-oxidase_2nd"/>
</dbReference>
<dbReference type="InterPro" id="IPR034275">
    <property type="entry name" value="CuRO_3_AO-like"/>
</dbReference>
<dbReference type="CDD" id="cd13894">
    <property type="entry name" value="CuRO_3_AAO_like_1"/>
    <property type="match status" value="1"/>
</dbReference>
<evidence type="ECO:0000259" key="6">
    <source>
        <dbReference type="Pfam" id="PF07732"/>
    </source>
</evidence>
<name>A0A5B6ZYU5_DAVIN</name>
<organism evidence="7">
    <name type="scientific">Davidia involucrata</name>
    <name type="common">Dove tree</name>
    <dbReference type="NCBI Taxonomy" id="16924"/>
    <lineage>
        <taxon>Eukaryota</taxon>
        <taxon>Viridiplantae</taxon>
        <taxon>Streptophyta</taxon>
        <taxon>Embryophyta</taxon>
        <taxon>Tracheophyta</taxon>
        <taxon>Spermatophyta</taxon>
        <taxon>Magnoliopsida</taxon>
        <taxon>eudicotyledons</taxon>
        <taxon>Gunneridae</taxon>
        <taxon>Pentapetalae</taxon>
        <taxon>asterids</taxon>
        <taxon>Cornales</taxon>
        <taxon>Nyssaceae</taxon>
        <taxon>Davidia</taxon>
    </lineage>
</organism>
<gene>
    <name evidence="7" type="ORF">Din_019141</name>
</gene>
<dbReference type="Pfam" id="PF07732">
    <property type="entry name" value="Cu-oxidase_3"/>
    <property type="match status" value="1"/>
</dbReference>
<evidence type="ECO:0008006" key="8">
    <source>
        <dbReference type="Google" id="ProtNLM"/>
    </source>
</evidence>
<dbReference type="GO" id="GO:0005507">
    <property type="term" value="F:copper ion binding"/>
    <property type="evidence" value="ECO:0007669"/>
    <property type="project" value="InterPro"/>
</dbReference>
<reference evidence="7" key="1">
    <citation type="submission" date="2019-08" db="EMBL/GenBank/DDBJ databases">
        <title>Reference gene set and small RNA set construction with multiple tissues from Davidia involucrata Baill.</title>
        <authorList>
            <person name="Yang H."/>
            <person name="Zhou C."/>
            <person name="Li G."/>
            <person name="Wang J."/>
            <person name="Gao P."/>
            <person name="Wang M."/>
            <person name="Wang R."/>
            <person name="Zhao Y."/>
        </authorList>
    </citation>
    <scope>NUCLEOTIDE SEQUENCE</scope>
    <source>
        <tissue evidence="7">Mixed with DoveR01_LX</tissue>
    </source>
</reference>
<feature type="domain" description="Plastocyanin-like" evidence="5">
    <location>
        <begin position="378"/>
        <end position="513"/>
    </location>
</feature>
<dbReference type="InterPro" id="IPR045087">
    <property type="entry name" value="Cu-oxidase_fam"/>
</dbReference>
<feature type="signal peptide" evidence="3">
    <location>
        <begin position="1"/>
        <end position="23"/>
    </location>
</feature>
<dbReference type="FunFam" id="2.60.40.420:FF:000029">
    <property type="entry name" value="L-ascorbate oxidase homolog"/>
    <property type="match status" value="1"/>
</dbReference>
<keyword evidence="2" id="KW-0325">Glycoprotein</keyword>
<dbReference type="FunFam" id="2.60.40.420:FF:000012">
    <property type="entry name" value="Monocopper oxidase-like protein"/>
    <property type="match status" value="1"/>
</dbReference>
<dbReference type="InterPro" id="IPR011707">
    <property type="entry name" value="Cu-oxidase-like_N"/>
</dbReference>
<evidence type="ECO:0000256" key="3">
    <source>
        <dbReference type="SAM" id="SignalP"/>
    </source>
</evidence>
<feature type="domain" description="Plastocyanin-like" evidence="4">
    <location>
        <begin position="160"/>
        <end position="297"/>
    </location>
</feature>
<dbReference type="SUPFAM" id="SSF49503">
    <property type="entry name" value="Cupredoxins"/>
    <property type="match status" value="3"/>
</dbReference>
<evidence type="ECO:0000259" key="4">
    <source>
        <dbReference type="Pfam" id="PF00394"/>
    </source>
</evidence>
<dbReference type="CDD" id="cd13846">
    <property type="entry name" value="CuRO_1_AAO_like_1"/>
    <property type="match status" value="1"/>
</dbReference>
<dbReference type="FunFam" id="2.60.40.420:FF:000016">
    <property type="entry name" value="Monocopper oxidase-like protein"/>
    <property type="match status" value="1"/>
</dbReference>
<dbReference type="AlphaFoldDB" id="A0A5B6ZYU5"/>
<dbReference type="PANTHER" id="PTHR11709">
    <property type="entry name" value="MULTI-COPPER OXIDASE"/>
    <property type="match status" value="1"/>
</dbReference>
<comment type="similarity">
    <text evidence="1">Belongs to the multicopper oxidase family.</text>
</comment>
<dbReference type="PANTHER" id="PTHR11709:SF267">
    <property type="entry name" value="MULTI-COPPER OXIDASE TYPE I FAMILY PROTEIN-RELATED"/>
    <property type="match status" value="1"/>
</dbReference>
<proteinExistence type="inferred from homology"/>
<dbReference type="GO" id="GO:0016491">
    <property type="term" value="F:oxidoreductase activity"/>
    <property type="evidence" value="ECO:0007669"/>
    <property type="project" value="InterPro"/>
</dbReference>
<keyword evidence="3" id="KW-0732">Signal</keyword>
<accession>A0A5B6ZYU5</accession>